<dbReference type="FunCoup" id="K0KTN7">
    <property type="interactions" value="35"/>
</dbReference>
<protein>
    <submittedName>
        <fullName evidence="6">Uncharacterized protein</fullName>
    </submittedName>
</protein>
<feature type="domain" description="tRNA (32-2'-O)-methyltransferase regulator THADA-like C-terminal TPR repeats region" evidence="5">
    <location>
        <begin position="793"/>
        <end position="925"/>
    </location>
</feature>
<feature type="domain" description="DUF2428" evidence="3">
    <location>
        <begin position="577"/>
        <end position="791"/>
    </location>
</feature>
<reference evidence="6 7" key="1">
    <citation type="journal article" date="2012" name="Eukaryot. Cell">
        <title>Draft genome sequence of Wickerhamomyces ciferrii NRRL Y-1031 F-60-10.</title>
        <authorList>
            <person name="Schneider J."/>
            <person name="Andrea H."/>
            <person name="Blom J."/>
            <person name="Jaenicke S."/>
            <person name="Ruckert C."/>
            <person name="Schorsch C."/>
            <person name="Szczepanowski R."/>
            <person name="Farwick M."/>
            <person name="Goesmann A."/>
            <person name="Puhler A."/>
            <person name="Schaffer S."/>
            <person name="Tauch A."/>
            <person name="Kohler T."/>
            <person name="Brinkrolf K."/>
        </authorList>
    </citation>
    <scope>NUCLEOTIDE SEQUENCE [LARGE SCALE GENOMIC DNA]</scope>
    <source>
        <strain evidence="7">ATCC 14091 / BCRC 22168 / CBS 111 / JCM 3599 / NBRC 0793 / NRRL Y-1031 F-60-10</strain>
    </source>
</reference>
<dbReference type="InterPro" id="IPR011989">
    <property type="entry name" value="ARM-like"/>
</dbReference>
<keyword evidence="7" id="KW-1185">Reference proteome</keyword>
<evidence type="ECO:0000259" key="5">
    <source>
        <dbReference type="Pfam" id="PF25151"/>
    </source>
</evidence>
<dbReference type="InterPro" id="IPR019442">
    <property type="entry name" value="THADA/TRM732_DUF2428"/>
</dbReference>
<dbReference type="Proteomes" id="UP000009328">
    <property type="component" value="Unassembled WGS sequence"/>
</dbReference>
<evidence type="ECO:0000313" key="6">
    <source>
        <dbReference type="EMBL" id="CCH45387.1"/>
    </source>
</evidence>
<evidence type="ECO:0000313" key="7">
    <source>
        <dbReference type="Proteomes" id="UP000009328"/>
    </source>
</evidence>
<proteinExistence type="inferred from homology"/>
<dbReference type="EMBL" id="CAIF01000195">
    <property type="protein sequence ID" value="CCH45387.1"/>
    <property type="molecule type" value="Genomic_DNA"/>
</dbReference>
<dbReference type="InParanoid" id="K0KTN7"/>
<dbReference type="GO" id="GO:0005829">
    <property type="term" value="C:cytosol"/>
    <property type="evidence" value="ECO:0007669"/>
    <property type="project" value="TreeGrafter"/>
</dbReference>
<dbReference type="PANTHER" id="PTHR14387:SF0">
    <property type="entry name" value="DUF2428 DOMAIN-CONTAINING PROTEIN"/>
    <property type="match status" value="1"/>
</dbReference>
<name>K0KTN7_WICCF</name>
<evidence type="ECO:0000259" key="4">
    <source>
        <dbReference type="Pfam" id="PF25150"/>
    </source>
</evidence>
<dbReference type="Pfam" id="PF25151">
    <property type="entry name" value="TPR_Trm732_C"/>
    <property type="match status" value="1"/>
</dbReference>
<gene>
    <name evidence="6" type="ORF">BN7_4969</name>
</gene>
<dbReference type="PANTHER" id="PTHR14387">
    <property type="entry name" value="THADA/DEATH RECEPTOR INTERACTING PROTEIN"/>
    <property type="match status" value="1"/>
</dbReference>
<evidence type="ECO:0000256" key="1">
    <source>
        <dbReference type="ARBA" id="ARBA00010409"/>
    </source>
</evidence>
<dbReference type="Gene3D" id="1.25.10.10">
    <property type="entry name" value="Leucine-rich Repeat Variant"/>
    <property type="match status" value="1"/>
</dbReference>
<dbReference type="Pfam" id="PF26523">
    <property type="entry name" value="Trm732_C"/>
    <property type="match status" value="1"/>
</dbReference>
<dbReference type="Pfam" id="PF25150">
    <property type="entry name" value="TPR_Trm732"/>
    <property type="match status" value="1"/>
</dbReference>
<dbReference type="InterPro" id="IPR016024">
    <property type="entry name" value="ARM-type_fold"/>
</dbReference>
<dbReference type="Pfam" id="PF10350">
    <property type="entry name" value="DUF2428"/>
    <property type="match status" value="1"/>
</dbReference>
<dbReference type="InterPro" id="IPR056843">
    <property type="entry name" value="THADA-like_TPR"/>
</dbReference>
<dbReference type="InterPro" id="IPR056842">
    <property type="entry name" value="THADA-like_TPR_C"/>
</dbReference>
<dbReference type="InterPro" id="IPR051954">
    <property type="entry name" value="tRNA_methyltransferase_THADA"/>
</dbReference>
<dbReference type="HOGENOM" id="CLU_001011_2_0_1"/>
<accession>K0KTN7</accession>
<feature type="domain" description="tRNA (32-2'-O)-methyltransferase regulator THADA-like TPR repeats region" evidence="4">
    <location>
        <begin position="237"/>
        <end position="479"/>
    </location>
</feature>
<keyword evidence="2" id="KW-0819">tRNA processing</keyword>
<sequence>MKIVSLSEYSFENGTVLQQDELSVLKKFLISQKDINALHYMDFLKASYPNLLVSLQNAEGVDNYRVLCSDTLALWILRSAQLCAKSEEWTKINYEIFFNKDQHATFIFQYVVDYCNETGGPLSNSLKDLLTKLLILIRRYNPTQTLQEWIDITLRIPHERRVQYYLLENLAKEGSTASYILQKGPNLINDIIQLMGINALANPIGKAVSAILKELYVDEDHAEEWVTNYWGVIDQGLKNTELRNRIEQYILPILFKTSKIAFNVFVKNLQHDIDVFISCLNIGQSLAIEEEPFPELVSYETLEKLIVQDEFKIKIFQLLTFSPKGSKPINPKVYEILKRNMDIFFTDCEVETRNKFTSMLKQFIFRVKDSAYAFNRDGTKLKAKKLTTEAKVRFEGVDLAHDFLSWLIEYSKLQIKPGAQYQRINTGFKTLHFLTDTGLDSRIKVKQDIYYPFHIEVFDNSLKRLLFDNILSTYDDLRKSAVSLLVSYKTVLSDDEYSSLVNKAFDMLNDYTLVDSGSKIIECLFKLYQDEELLNRLITKIPLNEDIKTAVYSPVDGYFQAVRLIMEQKNSYSNTKAIIELINRNWNIVRDILSHDSPEGCDQYGVGSAQLVLSYAWRSTKESTVLLQKVLDFVDNDQELLQIGEIVLDQLATVRHRGAFSAVYPTFIKVSTICKEKLPNQNKTWLDFNISLIQTKTQLITRRSGGLPFLITAIVTAERDLLRYAFDKLMKIAQLPIDEKDESEKMDIPQVHAFNCIKNLFIESQLADSVIPLIFEALELALSTFSSRIWSVRNCSIMLFTALQNRLFGRKKMSARVFFSRFPGIDDLLVKILKNSITENKLETLFPVLTILSKLQPNIGYDGLDKFKPLLRVCLSTKYWKIREAAARTVPALIADRANEAKSLLSSCSIADQNQLHGHLLAIIELDVHSSDFAELVYQKADEYLVSNQCSSTKMSYVQILSPLLTKFPNEKIIIQLENLFQKENVDYQIDGSKQLLLKELFKAIKDNQIFLEEALSSPFFEVQVEAIQHCAEKDINHPLLSKIANDDDAWTFVRSKAIPLVDDYSVEKAFDFVENQQDYGEDIKRSSLELLGSIAAESEDSKVYDNWYKLILKNSDDNEPYQIRLSALTSLLRYLKIKSDPNVLGLLYDFLSDDDDEIRELACSYFDEKVVTWSTANQFIQNFGRDSESAHEVFKRALSYKPTFKPVYGNDKVLFNIEKMNFYRNKCELHQQLAQMIQNSKHFITQEEFNQIIHHYIDTKNQLINFISSKGVDGILGWVSEEEVFEDVYSVIYHLKSLDIDTTDLQKIAKEVKLHDYLIELLA</sequence>
<dbReference type="SUPFAM" id="SSF48371">
    <property type="entry name" value="ARM repeat"/>
    <property type="match status" value="1"/>
</dbReference>
<comment type="similarity">
    <text evidence="1">Belongs to the THADA family.</text>
</comment>
<organism evidence="6 7">
    <name type="scientific">Wickerhamomyces ciferrii (strain ATCC 14091 / BCRC 22168 / CBS 111 / JCM 3599 / NBRC 0793 / NRRL Y-1031 F-60-10)</name>
    <name type="common">Yeast</name>
    <name type="synonym">Pichia ciferrii</name>
    <dbReference type="NCBI Taxonomy" id="1206466"/>
    <lineage>
        <taxon>Eukaryota</taxon>
        <taxon>Fungi</taxon>
        <taxon>Dikarya</taxon>
        <taxon>Ascomycota</taxon>
        <taxon>Saccharomycotina</taxon>
        <taxon>Saccharomycetes</taxon>
        <taxon>Phaffomycetales</taxon>
        <taxon>Wickerhamomycetaceae</taxon>
        <taxon>Wickerhamomyces</taxon>
    </lineage>
</organism>
<dbReference type="eggNOG" id="KOG1810">
    <property type="taxonomic scope" value="Eukaryota"/>
</dbReference>
<dbReference type="GO" id="GO:0030488">
    <property type="term" value="P:tRNA methylation"/>
    <property type="evidence" value="ECO:0007669"/>
    <property type="project" value="TreeGrafter"/>
</dbReference>
<evidence type="ECO:0000259" key="3">
    <source>
        <dbReference type="Pfam" id="PF10350"/>
    </source>
</evidence>
<evidence type="ECO:0000256" key="2">
    <source>
        <dbReference type="ARBA" id="ARBA00022694"/>
    </source>
</evidence>
<dbReference type="STRING" id="1206466.K0KTN7"/>
<comment type="caution">
    <text evidence="6">The sequence shown here is derived from an EMBL/GenBank/DDBJ whole genome shotgun (WGS) entry which is preliminary data.</text>
</comment>